<organism evidence="3 4">
    <name type="scientific">Loxostege sticticalis</name>
    <name type="common">Beet webworm moth</name>
    <dbReference type="NCBI Taxonomy" id="481309"/>
    <lineage>
        <taxon>Eukaryota</taxon>
        <taxon>Metazoa</taxon>
        <taxon>Ecdysozoa</taxon>
        <taxon>Arthropoda</taxon>
        <taxon>Hexapoda</taxon>
        <taxon>Insecta</taxon>
        <taxon>Pterygota</taxon>
        <taxon>Neoptera</taxon>
        <taxon>Endopterygota</taxon>
        <taxon>Lepidoptera</taxon>
        <taxon>Glossata</taxon>
        <taxon>Ditrysia</taxon>
        <taxon>Pyraloidea</taxon>
        <taxon>Crambidae</taxon>
        <taxon>Pyraustinae</taxon>
        <taxon>Loxostege</taxon>
    </lineage>
</organism>
<name>A0ABR3HS01_LOXSC</name>
<dbReference type="Pfam" id="PF16045">
    <property type="entry name" value="LisH_2"/>
    <property type="match status" value="1"/>
</dbReference>
<keyword evidence="1" id="KW-0175">Coiled coil</keyword>
<evidence type="ECO:0000256" key="2">
    <source>
        <dbReference type="SAM" id="MobiDB-lite"/>
    </source>
</evidence>
<feature type="region of interest" description="Disordered" evidence="2">
    <location>
        <begin position="810"/>
        <end position="831"/>
    </location>
</feature>
<keyword evidence="4" id="KW-1185">Reference proteome</keyword>
<accession>A0ABR3HS01</accession>
<feature type="region of interest" description="Disordered" evidence="2">
    <location>
        <begin position="1212"/>
        <end position="1260"/>
    </location>
</feature>
<feature type="compositionally biased region" description="Basic and acidic residues" evidence="2">
    <location>
        <begin position="1022"/>
        <end position="1032"/>
    </location>
</feature>
<gene>
    <name evidence="3" type="ORF">ABMA27_003118</name>
</gene>
<feature type="coiled-coil region" evidence="1">
    <location>
        <begin position="317"/>
        <end position="437"/>
    </location>
</feature>
<evidence type="ECO:0000256" key="1">
    <source>
        <dbReference type="SAM" id="Coils"/>
    </source>
</evidence>
<dbReference type="EMBL" id="JBEUOH010000014">
    <property type="protein sequence ID" value="KAL0879344.1"/>
    <property type="molecule type" value="Genomic_DNA"/>
</dbReference>
<evidence type="ECO:0000313" key="4">
    <source>
        <dbReference type="Proteomes" id="UP001549920"/>
    </source>
</evidence>
<feature type="region of interest" description="Disordered" evidence="2">
    <location>
        <begin position="1152"/>
        <end position="1177"/>
    </location>
</feature>
<protein>
    <submittedName>
        <fullName evidence="3">Uncharacterized protein</fullName>
    </submittedName>
</protein>
<proteinExistence type="predicted"/>
<sequence>MEGCVTDDNPPVACEDNLKETDSVTNFQKFVYDLFEKNGILNDLRAYLRGHIIDVLKSSQTGEPPTCQKHFTQRLELTFQALNMLIAEYFLRLEFSYSLSVFLSEIPLANMVFGFAKNLMLMNNADFEDLKFKDNDVWSILNYLGVKCDSEHASSILEMYKGKENLPLLLCILKCMPMYQELHKESGNIDQENGSLDSLSSSVKSTDVQDDMQANSASKIASVHEKCKHYVYCKTCQCRMHRLRDKYKVKKKHLIKNIKPGETNPLNVESLMKNIGVMEKSLVDEMFQQLKSVYEAEITMLKQDEEKKMKRSLASHALELQKRRDEMEQTFKAREEELERNVQEKKKFLWGLARALRDQHANMSRAMHAVRNETDRLTAKEESLKSQLQEAEEILRKRGEEMRKQISNELEILEEHLQSMKKERENIHRERSELEYLKTASNSISSTKIQDLNNEELRSHYDLLREELTILKKYLETTKLEPKCVIERSTLTELSDVNSKINLVLNNAHDVERVPLKSESEEKIRTPNKVVNYLKKPKNVNVHTSNVEDLYHETGRVCSNSRVLVTEQVVTVSSASSEAGDVTERAGERDRDMFERLREENERLKTFARQQRSHIDELSSAQARLQAELTAARFQAAGPRPRTAPTLMPQSQPFLQRLNTSASVNSVGWGKGAGEEISSFASAQPRVLLPGDAIPFVGVLRDRHTDNRRYLISQWRALRRRMSPIGGVGKVRAPIAVPRERVPRDPRPVFGINTIAPVSQPHEEECEEIPQLNETLTFGSYPRERPKTAIVETHEPREKSPKSVLREAKEKLRNNNQTKEQTPTTAREKSPNAVLREAKLRLRKLEIEAEAVEKSYLNFRKRQTEMKQRKSASPQTSVAADIIGSLDIQRSRSHHTFEESYRMEDMPRFTITHAQEAIKKDLNKYLCEYQTKIKTSASHFKTNSVAEKSKPIPAAYSKIESELKDTQERRENYLETPLTEFRKLYHSQNPPSPTLPIDIPQRSESPEKNSDIDIISNSNKADSARESPESRSKFIRSVKNKEDELEILKDNFCKMYNLQDNAEIEQKIEGTLCKSESPQPKEELEEIIADREVEHVSEVNSLNIAETNTQGDLLLVVESTVETREIDLSEDDSETQHEKISTQMTIIVSPKRSVSGGPECVEMSSKSERSTSEQVSRLTRNDILDSIYHADAAKRQSSIEMELNISKDLIEDSISDNEKPGEDYQDDFSADVDNYNSRSDLDHSPISLPKTSEDYNFWDS</sequence>
<reference evidence="3 4" key="1">
    <citation type="submission" date="2024-06" db="EMBL/GenBank/DDBJ databases">
        <title>A chromosome-level genome assembly of beet webworm, Loxostege sticticalis.</title>
        <authorList>
            <person name="Zhang Y."/>
        </authorList>
    </citation>
    <scope>NUCLEOTIDE SEQUENCE [LARGE SCALE GENOMIC DNA]</scope>
    <source>
        <strain evidence="3">AQ026</strain>
        <tissue evidence="3">Whole body</tissue>
    </source>
</reference>
<dbReference type="Proteomes" id="UP001549920">
    <property type="component" value="Unassembled WGS sequence"/>
</dbReference>
<feature type="compositionally biased region" description="Polar residues" evidence="2">
    <location>
        <begin position="814"/>
        <end position="825"/>
    </location>
</feature>
<evidence type="ECO:0000313" key="3">
    <source>
        <dbReference type="EMBL" id="KAL0879344.1"/>
    </source>
</evidence>
<comment type="caution">
    <text evidence="3">The sequence shown here is derived from an EMBL/GenBank/DDBJ whole genome shotgun (WGS) entry which is preliminary data.</text>
</comment>
<dbReference type="InterPro" id="IPR006594">
    <property type="entry name" value="LisH"/>
</dbReference>
<feature type="region of interest" description="Disordered" evidence="2">
    <location>
        <begin position="981"/>
        <end position="1033"/>
    </location>
</feature>